<organism evidence="1 2">
    <name type="scientific">Synechococcus phage S-SRM01</name>
    <dbReference type="NCBI Taxonomy" id="2781608"/>
    <lineage>
        <taxon>Viruses</taxon>
        <taxon>Duplodnaviria</taxon>
        <taxon>Heunggongvirae</taxon>
        <taxon>Uroviricota</taxon>
        <taxon>Caudoviricetes</taxon>
        <taxon>Pantevenvirales</taxon>
        <taxon>Kyanoviridae</taxon>
        <taxon>Serangoonvirus</taxon>
        <taxon>Serangoonvirus essarone</taxon>
    </lineage>
</organism>
<name>A0A879R3V4_9CAUD</name>
<sequence>MKTLSLSEDQIKLLADAVWMRQRCFIAGDIRFKEYGAMLDELLKDMNYTPKRS</sequence>
<evidence type="ECO:0000313" key="1">
    <source>
        <dbReference type="EMBL" id="QPX48288.1"/>
    </source>
</evidence>
<dbReference type="KEGG" id="vg:77946493"/>
<proteinExistence type="predicted"/>
<dbReference type="Proteomes" id="UP000664915">
    <property type="component" value="Segment"/>
</dbReference>
<dbReference type="GeneID" id="77946493"/>
<reference evidence="1" key="1">
    <citation type="submission" date="2020-09" db="EMBL/GenBank/DDBJ databases">
        <authorList>
            <person name="Zhang D."/>
            <person name="Hatherill J.R."/>
            <person name="Ramirez J.F."/>
            <person name="Edinger B."/>
            <person name="Balarin R."/>
            <person name="Sullivan A."/>
            <person name="Humpal K.M."/>
            <person name="Guseva A."/>
            <person name="Butela K.A."/>
            <person name="Garlena R.A."/>
            <person name="Russell D.A."/>
            <person name="Pope W.H."/>
            <person name="Jacobs-Sera D."/>
            <person name="Hatfull G.F."/>
        </authorList>
    </citation>
    <scope>NUCLEOTIDE SEQUENCE</scope>
</reference>
<protein>
    <submittedName>
        <fullName evidence="1">Uncharacterized protein</fullName>
    </submittedName>
</protein>
<evidence type="ECO:0000313" key="2">
    <source>
        <dbReference type="Proteomes" id="UP000664915"/>
    </source>
</evidence>
<dbReference type="RefSeq" id="YP_010670298.1">
    <property type="nucleotide sequence ID" value="NC_070963.1"/>
</dbReference>
<accession>A0A879R3V4</accession>
<keyword evidence="2" id="KW-1185">Reference proteome</keyword>
<dbReference type="EMBL" id="MW015081">
    <property type="protein sequence ID" value="QPX48288.1"/>
    <property type="molecule type" value="Genomic_DNA"/>
</dbReference>